<dbReference type="AlphaFoldDB" id="A0A426YS69"/>
<dbReference type="PANTHER" id="PTHR33566">
    <property type="entry name" value="EN/SPM-LIKE TRANSPOSON-RELATED"/>
    <property type="match status" value="1"/>
</dbReference>
<sequence length="156" mass="17968">MFDAYGNHIEEGVEVFIYADGFSFQDHLGYARKVKFWSSFCLSHLSVSYDKEIVYKKKFQVAKRELRAVSGVRCIWPFCFSAFHTRYHDLCTDIEVIVLEASNLELLAPTESYGTFQSQVFDHMDSSKCLSDQKDLLVKYISHHTQVITSSPNCSL</sequence>
<reference evidence="1 2" key="1">
    <citation type="journal article" date="2014" name="Agronomy (Basel)">
        <title>A Draft Genome Sequence for Ensete ventricosum, the Drought-Tolerant Tree Against Hunger.</title>
        <authorList>
            <person name="Harrison J."/>
            <person name="Moore K.A."/>
            <person name="Paszkiewicz K."/>
            <person name="Jones T."/>
            <person name="Grant M."/>
            <person name="Ambacheew D."/>
            <person name="Muzemil S."/>
            <person name="Studholme D.J."/>
        </authorList>
    </citation>
    <scope>NUCLEOTIDE SEQUENCE [LARGE SCALE GENOMIC DNA]</scope>
</reference>
<accession>A0A426YS69</accession>
<name>A0A426YS69_ENSVE</name>
<protein>
    <submittedName>
        <fullName evidence="1">Uncharacterized protein</fullName>
    </submittedName>
</protein>
<dbReference type="EMBL" id="AMZH03010566">
    <property type="protein sequence ID" value="RRT54521.1"/>
    <property type="molecule type" value="Genomic_DNA"/>
</dbReference>
<comment type="caution">
    <text evidence="1">The sequence shown here is derived from an EMBL/GenBank/DDBJ whole genome shotgun (WGS) entry which is preliminary data.</text>
</comment>
<gene>
    <name evidence="1" type="ORF">B296_00026954</name>
</gene>
<organism evidence="1 2">
    <name type="scientific">Ensete ventricosum</name>
    <name type="common">Abyssinian banana</name>
    <name type="synonym">Musa ensete</name>
    <dbReference type="NCBI Taxonomy" id="4639"/>
    <lineage>
        <taxon>Eukaryota</taxon>
        <taxon>Viridiplantae</taxon>
        <taxon>Streptophyta</taxon>
        <taxon>Embryophyta</taxon>
        <taxon>Tracheophyta</taxon>
        <taxon>Spermatophyta</taxon>
        <taxon>Magnoliopsida</taxon>
        <taxon>Liliopsida</taxon>
        <taxon>Zingiberales</taxon>
        <taxon>Musaceae</taxon>
        <taxon>Ensete</taxon>
    </lineage>
</organism>
<dbReference type="PANTHER" id="PTHR33566:SF1">
    <property type="entry name" value="EN_SPM-LIKE TRANSPOSON-RELATED"/>
    <property type="match status" value="1"/>
</dbReference>
<evidence type="ECO:0000313" key="1">
    <source>
        <dbReference type="EMBL" id="RRT54521.1"/>
    </source>
</evidence>
<evidence type="ECO:0000313" key="2">
    <source>
        <dbReference type="Proteomes" id="UP000287651"/>
    </source>
</evidence>
<proteinExistence type="predicted"/>
<dbReference type="Proteomes" id="UP000287651">
    <property type="component" value="Unassembled WGS sequence"/>
</dbReference>